<evidence type="ECO:0000313" key="2">
    <source>
        <dbReference type="EMBL" id="MBK1832522.1"/>
    </source>
</evidence>
<comment type="caution">
    <text evidence="2">The sequence shown here is derived from an EMBL/GenBank/DDBJ whole genome shotgun (WGS) entry which is preliminary data.</text>
</comment>
<keyword evidence="1" id="KW-1133">Transmembrane helix</keyword>
<dbReference type="Proteomes" id="UP000604083">
    <property type="component" value="Unassembled WGS sequence"/>
</dbReference>
<name>A0A934RJ05_9BACT</name>
<dbReference type="EMBL" id="JAENIO010000001">
    <property type="protein sequence ID" value="MBK1832522.1"/>
    <property type="molecule type" value="Genomic_DNA"/>
</dbReference>
<accession>A0A934RJ05</accession>
<feature type="transmembrane region" description="Helical" evidence="1">
    <location>
        <begin position="98"/>
        <end position="121"/>
    </location>
</feature>
<evidence type="ECO:0000313" key="3">
    <source>
        <dbReference type="Proteomes" id="UP000604083"/>
    </source>
</evidence>
<proteinExistence type="predicted"/>
<dbReference type="InterPro" id="IPR046487">
    <property type="entry name" value="DUF6580"/>
</dbReference>
<sequence length="188" mass="20616">MTPTVRSALFVAFLLVLLFGRQVATHYEIQHFQPYLALCFALAALKPARWLALPFLGYLLSTLFTQGNLGIWALPTLLSFALIALLGRQFRQIRRTSLLLAGSLAGAAVFYLVTNFASWLASPGYAKSWTGLAQALWTGHPGYPPTWSFFRNDALSTLLFTALILVANRLAFPKSLAAEGELTPVAAR</sequence>
<evidence type="ECO:0000256" key="1">
    <source>
        <dbReference type="SAM" id="Phobius"/>
    </source>
</evidence>
<gene>
    <name evidence="2" type="ORF">JIN78_00500</name>
</gene>
<feature type="transmembrane region" description="Helical" evidence="1">
    <location>
        <begin position="69"/>
        <end position="86"/>
    </location>
</feature>
<keyword evidence="1" id="KW-0472">Membrane</keyword>
<keyword evidence="3" id="KW-1185">Reference proteome</keyword>
<organism evidence="2 3">
    <name type="scientific">Roseibacillus ishigakijimensis</name>
    <dbReference type="NCBI Taxonomy" id="454146"/>
    <lineage>
        <taxon>Bacteria</taxon>
        <taxon>Pseudomonadati</taxon>
        <taxon>Verrucomicrobiota</taxon>
        <taxon>Verrucomicrobiia</taxon>
        <taxon>Verrucomicrobiales</taxon>
        <taxon>Verrucomicrobiaceae</taxon>
        <taxon>Roseibacillus</taxon>
    </lineage>
</organism>
<dbReference type="RefSeq" id="WP_200389956.1">
    <property type="nucleotide sequence ID" value="NZ_JAENIO010000001.1"/>
</dbReference>
<feature type="transmembrane region" description="Helical" evidence="1">
    <location>
        <begin position="154"/>
        <end position="172"/>
    </location>
</feature>
<keyword evidence="1" id="KW-0812">Transmembrane</keyword>
<dbReference type="Pfam" id="PF20221">
    <property type="entry name" value="DUF6580"/>
    <property type="match status" value="1"/>
</dbReference>
<protein>
    <submittedName>
        <fullName evidence="2">Uncharacterized protein</fullName>
    </submittedName>
</protein>
<dbReference type="AlphaFoldDB" id="A0A934RJ05"/>
<reference evidence="2" key="1">
    <citation type="submission" date="2021-01" db="EMBL/GenBank/DDBJ databases">
        <title>Modified the classification status of verrucomicrobia.</title>
        <authorList>
            <person name="Feng X."/>
        </authorList>
    </citation>
    <scope>NUCLEOTIDE SEQUENCE</scope>
    <source>
        <strain evidence="2">KCTC 12986</strain>
    </source>
</reference>